<gene>
    <name evidence="1" type="ORF">Y1Q_0005492</name>
</gene>
<comment type="caution">
    <text evidence="1">The sequence shown here is derived from an EMBL/GenBank/DDBJ whole genome shotgun (WGS) entry which is preliminary data.</text>
</comment>
<dbReference type="EMBL" id="AKHW03006215">
    <property type="protein sequence ID" value="KYO23000.1"/>
    <property type="molecule type" value="Genomic_DNA"/>
</dbReference>
<proteinExistence type="predicted"/>
<reference evidence="1 2" key="1">
    <citation type="journal article" date="2012" name="Genome Biol.">
        <title>Sequencing three crocodilian genomes to illuminate the evolution of archosaurs and amniotes.</title>
        <authorList>
            <person name="St John J.A."/>
            <person name="Braun E.L."/>
            <person name="Isberg S.R."/>
            <person name="Miles L.G."/>
            <person name="Chong A.Y."/>
            <person name="Gongora J."/>
            <person name="Dalzell P."/>
            <person name="Moran C."/>
            <person name="Bed'hom B."/>
            <person name="Abzhanov A."/>
            <person name="Burgess S.C."/>
            <person name="Cooksey A.M."/>
            <person name="Castoe T.A."/>
            <person name="Crawford N.G."/>
            <person name="Densmore L.D."/>
            <person name="Drew J.C."/>
            <person name="Edwards S.V."/>
            <person name="Faircloth B.C."/>
            <person name="Fujita M.K."/>
            <person name="Greenwold M.J."/>
            <person name="Hoffmann F.G."/>
            <person name="Howard J.M."/>
            <person name="Iguchi T."/>
            <person name="Janes D.E."/>
            <person name="Khan S.Y."/>
            <person name="Kohno S."/>
            <person name="de Koning A.J."/>
            <person name="Lance S.L."/>
            <person name="McCarthy F.M."/>
            <person name="McCormack J.E."/>
            <person name="Merchant M.E."/>
            <person name="Peterson D.G."/>
            <person name="Pollock D.D."/>
            <person name="Pourmand N."/>
            <person name="Raney B.J."/>
            <person name="Roessler K.A."/>
            <person name="Sanford J.R."/>
            <person name="Sawyer R.H."/>
            <person name="Schmidt C.J."/>
            <person name="Triplett E.W."/>
            <person name="Tuberville T.D."/>
            <person name="Venegas-Anaya M."/>
            <person name="Howard J.T."/>
            <person name="Jarvis E.D."/>
            <person name="Guillette L.J.Jr."/>
            <person name="Glenn T.C."/>
            <person name="Green R.E."/>
            <person name="Ray D.A."/>
        </authorList>
    </citation>
    <scope>NUCLEOTIDE SEQUENCE [LARGE SCALE GENOMIC DNA]</scope>
    <source>
        <strain evidence="1">KSC_2009_1</strain>
    </source>
</reference>
<organism evidence="1 2">
    <name type="scientific">Alligator mississippiensis</name>
    <name type="common">American alligator</name>
    <dbReference type="NCBI Taxonomy" id="8496"/>
    <lineage>
        <taxon>Eukaryota</taxon>
        <taxon>Metazoa</taxon>
        <taxon>Chordata</taxon>
        <taxon>Craniata</taxon>
        <taxon>Vertebrata</taxon>
        <taxon>Euteleostomi</taxon>
        <taxon>Archelosauria</taxon>
        <taxon>Archosauria</taxon>
        <taxon>Crocodylia</taxon>
        <taxon>Alligatoridae</taxon>
        <taxon>Alligatorinae</taxon>
        <taxon>Alligator</taxon>
    </lineage>
</organism>
<keyword evidence="2" id="KW-1185">Reference proteome</keyword>
<accession>A0A151MF44</accession>
<evidence type="ECO:0000313" key="1">
    <source>
        <dbReference type="EMBL" id="KYO23000.1"/>
    </source>
</evidence>
<dbReference type="Proteomes" id="UP000050525">
    <property type="component" value="Unassembled WGS sequence"/>
</dbReference>
<protein>
    <submittedName>
        <fullName evidence="1">Uncharacterized protein</fullName>
    </submittedName>
</protein>
<evidence type="ECO:0000313" key="2">
    <source>
        <dbReference type="Proteomes" id="UP000050525"/>
    </source>
</evidence>
<sequence length="69" mass="8006">MIVMTVDHGRTMVLRDPEPVPQFVQPAERRPNNYEKPQEDPGDVFTDWRTQGGVYTLSMESLPNQLYNL</sequence>
<dbReference type="AlphaFoldDB" id="A0A151MF44"/>
<name>A0A151MF44_ALLMI</name>